<evidence type="ECO:0000259" key="4">
    <source>
        <dbReference type="PROSITE" id="PS51729"/>
    </source>
</evidence>
<evidence type="ECO:0000256" key="3">
    <source>
        <dbReference type="ARBA" id="ARBA00031876"/>
    </source>
</evidence>
<organism evidence="5 6">
    <name type="scientific">Sinanodonta woodiana</name>
    <name type="common">Chinese pond mussel</name>
    <name type="synonym">Anodonta woodiana</name>
    <dbReference type="NCBI Taxonomy" id="1069815"/>
    <lineage>
        <taxon>Eukaryota</taxon>
        <taxon>Metazoa</taxon>
        <taxon>Spiralia</taxon>
        <taxon>Lophotrochozoa</taxon>
        <taxon>Mollusca</taxon>
        <taxon>Bivalvia</taxon>
        <taxon>Autobranchia</taxon>
        <taxon>Heteroconchia</taxon>
        <taxon>Palaeoheterodonta</taxon>
        <taxon>Unionida</taxon>
        <taxon>Unionoidea</taxon>
        <taxon>Unionidae</taxon>
        <taxon>Unioninae</taxon>
        <taxon>Sinanodonta</taxon>
    </lineage>
</organism>
<evidence type="ECO:0000313" key="5">
    <source>
        <dbReference type="EMBL" id="KAL3885290.1"/>
    </source>
</evidence>
<dbReference type="InterPro" id="IPR016181">
    <property type="entry name" value="Acyl_CoA_acyltransferase"/>
</dbReference>
<protein>
    <recommendedName>
        <fullName evidence="2">Protein NATD1</fullName>
    </recommendedName>
    <alternativeName>
        <fullName evidence="3">N-acetyltransferase domain-containing protein 1</fullName>
    </alternativeName>
</protein>
<dbReference type="AlphaFoldDB" id="A0ABD3XGU4"/>
<sequence>MSMSLFRLINSSLIKLITPKLDGHIMNVATEGNQLNLKSSMKDNSKQTNISTTMPYLVGHDKKIKEFYIKLSEDGKVSDEKAVLQYSFVHKGIVDLMHTEVPPLFRGHGIAKILAREALDYFVKENLNMKLSCTYLQKYVRENPLPQYLEKIVTS</sequence>
<dbReference type="Proteomes" id="UP001634394">
    <property type="component" value="Unassembled WGS sequence"/>
</dbReference>
<proteinExistence type="inferred from homology"/>
<name>A0ABD3XGU4_SINWO</name>
<comment type="caution">
    <text evidence="5">The sequence shown here is derived from an EMBL/GenBank/DDBJ whole genome shotgun (WGS) entry which is preliminary data.</text>
</comment>
<comment type="similarity">
    <text evidence="1">Belongs to the NATD1 family.</text>
</comment>
<evidence type="ECO:0000256" key="2">
    <source>
        <dbReference type="ARBA" id="ARBA00020243"/>
    </source>
</evidence>
<feature type="domain" description="N-acetyltransferase" evidence="4">
    <location>
        <begin position="59"/>
        <end position="153"/>
    </location>
</feature>
<dbReference type="Pfam" id="PF14542">
    <property type="entry name" value="Acetyltransf_CG"/>
    <property type="match status" value="1"/>
</dbReference>
<dbReference type="SUPFAM" id="SSF55729">
    <property type="entry name" value="Acyl-CoA N-acyltransferases (Nat)"/>
    <property type="match status" value="1"/>
</dbReference>
<evidence type="ECO:0000256" key="1">
    <source>
        <dbReference type="ARBA" id="ARBA00006233"/>
    </source>
</evidence>
<dbReference type="EMBL" id="JBJQND010000002">
    <property type="protein sequence ID" value="KAL3885290.1"/>
    <property type="molecule type" value="Genomic_DNA"/>
</dbReference>
<dbReference type="InterPro" id="IPR031165">
    <property type="entry name" value="GNAT_YJDJ"/>
</dbReference>
<dbReference type="PANTHER" id="PTHR31435">
    <property type="entry name" value="PROTEIN NATD1"/>
    <property type="match status" value="1"/>
</dbReference>
<reference evidence="5 6" key="1">
    <citation type="submission" date="2024-11" db="EMBL/GenBank/DDBJ databases">
        <title>Chromosome-level genome assembly of the freshwater bivalve Anodonta woodiana.</title>
        <authorList>
            <person name="Chen X."/>
        </authorList>
    </citation>
    <scope>NUCLEOTIDE SEQUENCE [LARGE SCALE GENOMIC DNA]</scope>
    <source>
        <strain evidence="5">MN2024</strain>
        <tissue evidence="5">Gills</tissue>
    </source>
</reference>
<dbReference type="PROSITE" id="PS51729">
    <property type="entry name" value="GNAT_YJDJ"/>
    <property type="match status" value="1"/>
</dbReference>
<dbReference type="PANTHER" id="PTHR31435:SF9">
    <property type="entry name" value="PROTEIN NATD1"/>
    <property type="match status" value="1"/>
</dbReference>
<keyword evidence="6" id="KW-1185">Reference proteome</keyword>
<evidence type="ECO:0000313" key="6">
    <source>
        <dbReference type="Proteomes" id="UP001634394"/>
    </source>
</evidence>
<dbReference type="Gene3D" id="3.40.630.30">
    <property type="match status" value="1"/>
</dbReference>
<accession>A0ABD3XGU4</accession>
<dbReference type="InterPro" id="IPR045057">
    <property type="entry name" value="Gcn5-rel_NAT"/>
</dbReference>
<gene>
    <name evidence="5" type="ORF">ACJMK2_025373</name>
</gene>